<dbReference type="Pfam" id="PF07690">
    <property type="entry name" value="MFS_1"/>
    <property type="match status" value="1"/>
</dbReference>
<feature type="transmembrane region" description="Helical" evidence="6">
    <location>
        <begin position="628"/>
        <end position="645"/>
    </location>
</feature>
<feature type="transmembrane region" description="Helical" evidence="6">
    <location>
        <begin position="282"/>
        <end position="303"/>
    </location>
</feature>
<feature type="non-terminal residue" evidence="7">
    <location>
        <position position="1"/>
    </location>
</feature>
<evidence type="ECO:0000256" key="6">
    <source>
        <dbReference type="SAM" id="Phobius"/>
    </source>
</evidence>
<feature type="region of interest" description="Disordered" evidence="5">
    <location>
        <begin position="84"/>
        <end position="179"/>
    </location>
</feature>
<dbReference type="GO" id="GO:1990961">
    <property type="term" value="P:xenobiotic detoxification by transmembrane export across the plasma membrane"/>
    <property type="evidence" value="ECO:0007669"/>
    <property type="project" value="TreeGrafter"/>
</dbReference>
<reference evidence="8" key="1">
    <citation type="submission" date="2015-02" db="EMBL/GenBank/DDBJ databases">
        <authorList>
            <person name="Gon?alves P."/>
        </authorList>
    </citation>
    <scope>NUCLEOTIDE SEQUENCE [LARGE SCALE GENOMIC DNA]</scope>
</reference>
<feature type="region of interest" description="Disordered" evidence="5">
    <location>
        <begin position="42"/>
        <end position="61"/>
    </location>
</feature>
<evidence type="ECO:0000256" key="4">
    <source>
        <dbReference type="ARBA" id="ARBA00023136"/>
    </source>
</evidence>
<feature type="compositionally biased region" description="Basic and acidic residues" evidence="5">
    <location>
        <begin position="166"/>
        <end position="179"/>
    </location>
</feature>
<evidence type="ECO:0000256" key="5">
    <source>
        <dbReference type="SAM" id="MobiDB-lite"/>
    </source>
</evidence>
<evidence type="ECO:0000313" key="8">
    <source>
        <dbReference type="Proteomes" id="UP000243876"/>
    </source>
</evidence>
<sequence length="685" mass="76763">MLDIFRDAPLGQVLNWASGGKILPYREERPDYQVPEQYLLRSSRANDHSSQSRTVDNDHVEANRTIARGSIDAQTLIDAGAPVKRLYKSEHEKNDEREDRVQVEKGRPSNGSGSRSIRERSEKEEHRRRDLEEGQHEQDSEQRSEGEGERNGDGEGASLGRQGGSSREHWTSKLTADPKKAKMGRHDDYMYLVDWEGDDDQENPQNWSRTKRFFVAGQISVLTASVYMGFWSLANCINLRPDAFYLGIETPQLGRNPVYYVTLAIFVLFQMPILVAPNYATIMIFRFLTGFFGSPCLATGGASMGDLFHPLHLPYALGIWAIGAVCGPILGPVLGSFAAQYKGWKWPIFELLWISGFSLFLFVSRSSTRTRSCVVRSSLTRRNLQTFTLPETYGPTILYRRARRLRKLTGNDKLMTKDELIMQDSPGLLKASAVTISRAFTLCAEPAVFFANLYVVFELYVSSASPGPSQGRSHVISCEDIGLVYAIFYLWFEAFPIVFSQYHGFSLSISTLPFLGFYVTGMITFFVYCLYQKYYFIPRLVASDMKLPPEARLELALYGSLFIPISLFIFGWTGNSGSTHWIGPTIGAALYFPGIFYIFQCILLYLAQSYPAVAASIFASNDLVRSSLAAAFPLFGHAFFTNLGVGPACSLLAGISILMIIPLYATNMVLLKDTTHLRSFGEVDD</sequence>
<protein>
    <submittedName>
        <fullName evidence="7">SPOSA6832_03086-mRNA-1:cds</fullName>
    </submittedName>
</protein>
<keyword evidence="8" id="KW-1185">Reference proteome</keyword>
<dbReference type="EMBL" id="CENE01000013">
    <property type="protein sequence ID" value="CEQ41371.1"/>
    <property type="molecule type" value="Genomic_DNA"/>
</dbReference>
<dbReference type="Gene3D" id="1.20.1250.20">
    <property type="entry name" value="MFS general substrate transporter like domains"/>
    <property type="match status" value="1"/>
</dbReference>
<feature type="transmembrane region" description="Helical" evidence="6">
    <location>
        <begin position="258"/>
        <end position="276"/>
    </location>
</feature>
<evidence type="ECO:0000256" key="1">
    <source>
        <dbReference type="ARBA" id="ARBA00004141"/>
    </source>
</evidence>
<evidence type="ECO:0000313" key="7">
    <source>
        <dbReference type="EMBL" id="CEQ41371.1"/>
    </source>
</evidence>
<dbReference type="PANTHER" id="PTHR23502:SF23">
    <property type="entry name" value="FLUCONAZOLE RESISTANCE PROTEIN 1"/>
    <property type="match status" value="1"/>
</dbReference>
<feature type="transmembrane region" description="Helical" evidence="6">
    <location>
        <begin position="651"/>
        <end position="671"/>
    </location>
</feature>
<dbReference type="CDD" id="cd17323">
    <property type="entry name" value="MFS_Tpo1_MDR_like"/>
    <property type="match status" value="1"/>
</dbReference>
<dbReference type="InterPro" id="IPR036259">
    <property type="entry name" value="MFS_trans_sf"/>
</dbReference>
<dbReference type="AlphaFoldDB" id="A0A0D6ENA9"/>
<gene>
    <name evidence="7" type="primary">SPOSA6832_03086</name>
</gene>
<keyword evidence="4 6" id="KW-0472">Membrane</keyword>
<dbReference type="InterPro" id="IPR011701">
    <property type="entry name" value="MFS"/>
</dbReference>
<dbReference type="PANTHER" id="PTHR23502">
    <property type="entry name" value="MAJOR FACILITATOR SUPERFAMILY"/>
    <property type="match status" value="1"/>
</dbReference>
<feature type="transmembrane region" description="Helical" evidence="6">
    <location>
        <begin position="213"/>
        <end position="237"/>
    </location>
</feature>
<dbReference type="Proteomes" id="UP000243876">
    <property type="component" value="Unassembled WGS sequence"/>
</dbReference>
<feature type="transmembrane region" description="Helical" evidence="6">
    <location>
        <begin position="586"/>
        <end position="607"/>
    </location>
</feature>
<dbReference type="SUPFAM" id="SSF103473">
    <property type="entry name" value="MFS general substrate transporter"/>
    <property type="match status" value="1"/>
</dbReference>
<feature type="compositionally biased region" description="Gly residues" evidence="5">
    <location>
        <begin position="154"/>
        <end position="163"/>
    </location>
</feature>
<feature type="compositionally biased region" description="Basic and acidic residues" evidence="5">
    <location>
        <begin position="116"/>
        <end position="153"/>
    </location>
</feature>
<keyword evidence="3 6" id="KW-1133">Transmembrane helix</keyword>
<dbReference type="GO" id="GO:0005886">
    <property type="term" value="C:plasma membrane"/>
    <property type="evidence" value="ECO:0007669"/>
    <property type="project" value="TreeGrafter"/>
</dbReference>
<keyword evidence="2 6" id="KW-0812">Transmembrane</keyword>
<proteinExistence type="predicted"/>
<feature type="transmembrane region" description="Helical" evidence="6">
    <location>
        <begin position="344"/>
        <end position="363"/>
    </location>
</feature>
<organism evidence="7 8">
    <name type="scientific">Sporidiobolus salmonicolor</name>
    <name type="common">Yeast-like fungus</name>
    <name type="synonym">Sporobolomyces salmonicolor</name>
    <dbReference type="NCBI Taxonomy" id="5005"/>
    <lineage>
        <taxon>Eukaryota</taxon>
        <taxon>Fungi</taxon>
        <taxon>Dikarya</taxon>
        <taxon>Basidiomycota</taxon>
        <taxon>Pucciniomycotina</taxon>
        <taxon>Microbotryomycetes</taxon>
        <taxon>Sporidiobolales</taxon>
        <taxon>Sporidiobolaceae</taxon>
        <taxon>Sporobolomyces</taxon>
    </lineage>
</organism>
<feature type="transmembrane region" description="Helical" evidence="6">
    <location>
        <begin position="315"/>
        <end position="338"/>
    </location>
</feature>
<dbReference type="GO" id="GO:0015244">
    <property type="term" value="F:fluconazole transmembrane transporter activity"/>
    <property type="evidence" value="ECO:0007669"/>
    <property type="project" value="TreeGrafter"/>
</dbReference>
<dbReference type="OrthoDB" id="3357846at2759"/>
<comment type="subcellular location">
    <subcellularLocation>
        <location evidence="1">Membrane</location>
        <topology evidence="1">Multi-pass membrane protein</topology>
    </subcellularLocation>
</comment>
<evidence type="ECO:0000256" key="2">
    <source>
        <dbReference type="ARBA" id="ARBA00022692"/>
    </source>
</evidence>
<name>A0A0D6ENA9_SPOSA</name>
<accession>A0A0D6ENA9</accession>
<feature type="transmembrane region" description="Helical" evidence="6">
    <location>
        <begin position="481"/>
        <end position="499"/>
    </location>
</feature>
<feature type="transmembrane region" description="Helical" evidence="6">
    <location>
        <begin position="511"/>
        <end position="531"/>
    </location>
</feature>
<feature type="compositionally biased region" description="Basic and acidic residues" evidence="5">
    <location>
        <begin position="87"/>
        <end position="107"/>
    </location>
</feature>
<feature type="transmembrane region" description="Helical" evidence="6">
    <location>
        <begin position="555"/>
        <end position="574"/>
    </location>
</feature>
<evidence type="ECO:0000256" key="3">
    <source>
        <dbReference type="ARBA" id="ARBA00022989"/>
    </source>
</evidence>